<feature type="compositionally biased region" description="Polar residues" evidence="1">
    <location>
        <begin position="421"/>
        <end position="430"/>
    </location>
</feature>
<dbReference type="PROSITE" id="PS50181">
    <property type="entry name" value="FBOX"/>
    <property type="match status" value="1"/>
</dbReference>
<dbReference type="Proteomes" id="UP000614601">
    <property type="component" value="Unassembled WGS sequence"/>
</dbReference>
<reference evidence="3" key="1">
    <citation type="submission" date="2020-09" db="EMBL/GenBank/DDBJ databases">
        <authorList>
            <person name="Kikuchi T."/>
        </authorList>
    </citation>
    <scope>NUCLEOTIDE SEQUENCE</scope>
    <source>
        <strain evidence="3">SH1</strain>
    </source>
</reference>
<evidence type="ECO:0000259" key="2">
    <source>
        <dbReference type="PROSITE" id="PS50181"/>
    </source>
</evidence>
<dbReference type="Pfam" id="PF00646">
    <property type="entry name" value="F-box"/>
    <property type="match status" value="1"/>
</dbReference>
<feature type="domain" description="F-box" evidence="2">
    <location>
        <begin position="1"/>
        <end position="45"/>
    </location>
</feature>
<evidence type="ECO:0000313" key="3">
    <source>
        <dbReference type="EMBL" id="CAD5223693.1"/>
    </source>
</evidence>
<organism evidence="3 4">
    <name type="scientific">Bursaphelenchus okinawaensis</name>
    <dbReference type="NCBI Taxonomy" id="465554"/>
    <lineage>
        <taxon>Eukaryota</taxon>
        <taxon>Metazoa</taxon>
        <taxon>Ecdysozoa</taxon>
        <taxon>Nematoda</taxon>
        <taxon>Chromadorea</taxon>
        <taxon>Rhabditida</taxon>
        <taxon>Tylenchina</taxon>
        <taxon>Tylenchomorpha</taxon>
        <taxon>Aphelenchoidea</taxon>
        <taxon>Aphelenchoididae</taxon>
        <taxon>Bursaphelenchus</taxon>
    </lineage>
</organism>
<dbReference type="EMBL" id="CAJFDH010000005">
    <property type="protein sequence ID" value="CAD5223693.1"/>
    <property type="molecule type" value="Genomic_DNA"/>
</dbReference>
<dbReference type="CDD" id="cd09917">
    <property type="entry name" value="F-box_SF"/>
    <property type="match status" value="1"/>
</dbReference>
<evidence type="ECO:0000256" key="1">
    <source>
        <dbReference type="SAM" id="MobiDB-lite"/>
    </source>
</evidence>
<proteinExistence type="predicted"/>
<dbReference type="AlphaFoldDB" id="A0A811L965"/>
<accession>A0A811L965</accession>
<sequence>MFQNQFPNLVLMHIIDNVPYMDDVCSFARVNKQFYKIVNYNFKKLCYQNMVYRVKNETWAEAFQFSTKRCLDHYKSYYETEKCCLFTGRIAWIVNDTIVAISNIDLTDVKLKVINFGTNSGRLLSVRLVNRGKTMIVVATNAFLLYDFATGKIEKIDGDTRDTNLLLIKDNIVTDLCTKKTFKLDVHVKQKKVYNVSECDIRRYFGVVSNDNNLILLDNNTTEQNVICKVETTQNLYIIDKLNFVLLLSPDLIKIYDIKNKNLIFEHHGGGKWQLVSNYALYTPTTAEFIVYKKRTLSWEPLILDKYYPTKIPETKDVYKGWARASSSWGNLIEYINCCVDDLVFVDWEEKNPFPRPFVNDDVKYCDFRDIINSIQKFFQNNESTDVEDKIKEFFHIKTMHLQSRWTKKQQQMLEEKRNGSHNNSIQKVV</sequence>
<dbReference type="EMBL" id="CAJFCW020000005">
    <property type="protein sequence ID" value="CAG9118504.1"/>
    <property type="molecule type" value="Genomic_DNA"/>
</dbReference>
<protein>
    <recommendedName>
        <fullName evidence="2">F-box domain-containing protein</fullName>
    </recommendedName>
</protein>
<dbReference type="InterPro" id="IPR001810">
    <property type="entry name" value="F-box_dom"/>
</dbReference>
<dbReference type="Proteomes" id="UP000783686">
    <property type="component" value="Unassembled WGS sequence"/>
</dbReference>
<name>A0A811L965_9BILA</name>
<evidence type="ECO:0000313" key="4">
    <source>
        <dbReference type="Proteomes" id="UP000614601"/>
    </source>
</evidence>
<comment type="caution">
    <text evidence="3">The sequence shown here is derived from an EMBL/GenBank/DDBJ whole genome shotgun (WGS) entry which is preliminary data.</text>
</comment>
<feature type="region of interest" description="Disordered" evidence="1">
    <location>
        <begin position="411"/>
        <end position="430"/>
    </location>
</feature>
<gene>
    <name evidence="3" type="ORF">BOKJ2_LOCUS10463</name>
</gene>
<keyword evidence="4" id="KW-1185">Reference proteome</keyword>